<evidence type="ECO:0000256" key="2">
    <source>
        <dbReference type="ARBA" id="ARBA00022475"/>
    </source>
</evidence>
<evidence type="ECO:0000313" key="8">
    <source>
        <dbReference type="EMBL" id="MFB9451882.1"/>
    </source>
</evidence>
<dbReference type="InterPro" id="IPR011701">
    <property type="entry name" value="MFS"/>
</dbReference>
<dbReference type="SUPFAM" id="SSF103473">
    <property type="entry name" value="MFS general substrate transporter"/>
    <property type="match status" value="1"/>
</dbReference>
<reference evidence="8 9" key="1">
    <citation type="submission" date="2024-09" db="EMBL/GenBank/DDBJ databases">
        <authorList>
            <person name="Sun Q."/>
            <person name="Mori K."/>
        </authorList>
    </citation>
    <scope>NUCLEOTIDE SEQUENCE [LARGE SCALE GENOMIC DNA]</scope>
    <source>
        <strain evidence="8 9">JCM 3307</strain>
    </source>
</reference>
<comment type="caution">
    <text evidence="8">The sequence shown here is derived from an EMBL/GenBank/DDBJ whole genome shotgun (WGS) entry which is preliminary data.</text>
</comment>
<keyword evidence="4 6" id="KW-1133">Transmembrane helix</keyword>
<comment type="subcellular location">
    <subcellularLocation>
        <location evidence="1">Cell membrane</location>
        <topology evidence="1">Multi-pass membrane protein</topology>
    </subcellularLocation>
</comment>
<dbReference type="Proteomes" id="UP001589608">
    <property type="component" value="Unassembled WGS sequence"/>
</dbReference>
<feature type="transmembrane region" description="Helical" evidence="6">
    <location>
        <begin position="313"/>
        <end position="335"/>
    </location>
</feature>
<keyword evidence="9" id="KW-1185">Reference proteome</keyword>
<evidence type="ECO:0000256" key="3">
    <source>
        <dbReference type="ARBA" id="ARBA00022692"/>
    </source>
</evidence>
<dbReference type="Pfam" id="PF07690">
    <property type="entry name" value="MFS_1"/>
    <property type="match status" value="1"/>
</dbReference>
<evidence type="ECO:0000256" key="4">
    <source>
        <dbReference type="ARBA" id="ARBA00022989"/>
    </source>
</evidence>
<keyword evidence="3 6" id="KW-0812">Transmembrane</keyword>
<proteinExistence type="predicted"/>
<sequence>MSDRPALRHRDFRLLLFGQTTSQFGAQVSGVAIPLLAVLMLHASPFELGLVTAAGTVAFALIGLPAGAWVDRWPRRPVLVAADLSRAVLLAAIVVAALAGWLNVWLLIVVSLLTGFARVFFDVGYQSYLPFVVGPRGLLAGNSAMETVRATGQVAGPGIGGWLVAVAGAVPVVVIQAVTYAVSAGSLLAISAREPARPAPAVRPRLRADIGEGLALVARTPVLRATAVTSAASNFAFAVASAVTVPFMVHTVGLSPAGIGIVMALGSLTVVAGAAVTPRLARRLGSARIVWLSLAVTGPVGLLGPLARPGWPVVLLVVGAAAGELGQIVYAISNVSLRQRLCPGHLLGRVNATMRFVMMGIFPLGALLGGVAGQYAGLRATLWLAGAIIAVAALPVHLALRGTRDVEQLPQWIPSNTESSVD</sequence>
<feature type="transmembrane region" description="Helical" evidence="6">
    <location>
        <begin position="255"/>
        <end position="277"/>
    </location>
</feature>
<dbReference type="PANTHER" id="PTHR23513">
    <property type="entry name" value="INTEGRAL MEMBRANE EFFLUX PROTEIN-RELATED"/>
    <property type="match status" value="1"/>
</dbReference>
<feature type="transmembrane region" description="Helical" evidence="6">
    <location>
        <begin position="88"/>
        <end position="121"/>
    </location>
</feature>
<keyword evidence="2" id="KW-1003">Cell membrane</keyword>
<evidence type="ECO:0000256" key="5">
    <source>
        <dbReference type="ARBA" id="ARBA00023136"/>
    </source>
</evidence>
<dbReference type="PRINTS" id="PR01035">
    <property type="entry name" value="TCRTETA"/>
</dbReference>
<feature type="transmembrane region" description="Helical" evidence="6">
    <location>
        <begin position="21"/>
        <end position="42"/>
    </location>
</feature>
<organism evidence="8 9">
    <name type="scientific">Dactylosporangium vinaceum</name>
    <dbReference type="NCBI Taxonomy" id="53362"/>
    <lineage>
        <taxon>Bacteria</taxon>
        <taxon>Bacillati</taxon>
        <taxon>Actinomycetota</taxon>
        <taxon>Actinomycetes</taxon>
        <taxon>Micromonosporales</taxon>
        <taxon>Micromonosporaceae</taxon>
        <taxon>Dactylosporangium</taxon>
    </lineage>
</organism>
<feature type="domain" description="Major facilitator superfamily (MFS) profile" evidence="7">
    <location>
        <begin position="222"/>
        <end position="422"/>
    </location>
</feature>
<dbReference type="InterPro" id="IPR036259">
    <property type="entry name" value="MFS_trans_sf"/>
</dbReference>
<evidence type="ECO:0000259" key="7">
    <source>
        <dbReference type="PROSITE" id="PS50850"/>
    </source>
</evidence>
<evidence type="ECO:0000256" key="6">
    <source>
        <dbReference type="SAM" id="Phobius"/>
    </source>
</evidence>
<feature type="transmembrane region" description="Helical" evidence="6">
    <location>
        <begin position="162"/>
        <end position="190"/>
    </location>
</feature>
<dbReference type="RefSeq" id="WP_223104798.1">
    <property type="nucleotide sequence ID" value="NZ_CP061913.1"/>
</dbReference>
<feature type="transmembrane region" description="Helical" evidence="6">
    <location>
        <begin position="227"/>
        <end position="249"/>
    </location>
</feature>
<feature type="transmembrane region" description="Helical" evidence="6">
    <location>
        <begin position="48"/>
        <end position="67"/>
    </location>
</feature>
<protein>
    <submittedName>
        <fullName evidence="8">MFS transporter</fullName>
    </submittedName>
</protein>
<dbReference type="Gene3D" id="1.20.1250.20">
    <property type="entry name" value="MFS general substrate transporter like domains"/>
    <property type="match status" value="1"/>
</dbReference>
<feature type="transmembrane region" description="Helical" evidence="6">
    <location>
        <begin position="356"/>
        <end position="376"/>
    </location>
</feature>
<dbReference type="EMBL" id="JBHMCA010000094">
    <property type="protein sequence ID" value="MFB9451882.1"/>
    <property type="molecule type" value="Genomic_DNA"/>
</dbReference>
<dbReference type="PANTHER" id="PTHR23513:SF6">
    <property type="entry name" value="MAJOR FACILITATOR SUPERFAMILY ASSOCIATED DOMAIN-CONTAINING PROTEIN"/>
    <property type="match status" value="1"/>
</dbReference>
<accession>A0ABV5MSN5</accession>
<dbReference type="PROSITE" id="PS50850">
    <property type="entry name" value="MFS"/>
    <property type="match status" value="1"/>
</dbReference>
<keyword evidence="5 6" id="KW-0472">Membrane</keyword>
<dbReference type="InterPro" id="IPR001958">
    <property type="entry name" value="Tet-R_TetA/multi-R_MdtG-like"/>
</dbReference>
<dbReference type="InterPro" id="IPR020846">
    <property type="entry name" value="MFS_dom"/>
</dbReference>
<feature type="transmembrane region" description="Helical" evidence="6">
    <location>
        <begin position="382"/>
        <end position="400"/>
    </location>
</feature>
<dbReference type="CDD" id="cd06173">
    <property type="entry name" value="MFS_MefA_like"/>
    <property type="match status" value="1"/>
</dbReference>
<evidence type="ECO:0000313" key="9">
    <source>
        <dbReference type="Proteomes" id="UP001589608"/>
    </source>
</evidence>
<name>A0ABV5MSN5_9ACTN</name>
<feature type="transmembrane region" description="Helical" evidence="6">
    <location>
        <begin position="289"/>
        <end position="307"/>
    </location>
</feature>
<gene>
    <name evidence="8" type="ORF">ACFFTR_53225</name>
</gene>
<evidence type="ECO:0000256" key="1">
    <source>
        <dbReference type="ARBA" id="ARBA00004651"/>
    </source>
</evidence>